<evidence type="ECO:0000256" key="9">
    <source>
        <dbReference type="PROSITE-ProRule" id="PRU00110"/>
    </source>
</evidence>
<dbReference type="STRING" id="1817772.A2527_13270"/>
<dbReference type="EMBL" id="MFNE01000005">
    <property type="protein sequence ID" value="OGG97115.1"/>
    <property type="molecule type" value="Genomic_DNA"/>
</dbReference>
<keyword evidence="11" id="KW-0472">Membrane</keyword>
<evidence type="ECO:0000256" key="2">
    <source>
        <dbReference type="ARBA" id="ARBA00012438"/>
    </source>
</evidence>
<evidence type="ECO:0000313" key="15">
    <source>
        <dbReference type="Proteomes" id="UP000178449"/>
    </source>
</evidence>
<feature type="transmembrane region" description="Helical" evidence="11">
    <location>
        <begin position="277"/>
        <end position="295"/>
    </location>
</feature>
<evidence type="ECO:0000256" key="6">
    <source>
        <dbReference type="ARBA" id="ARBA00022777"/>
    </source>
</evidence>
<feature type="transmembrane region" description="Helical" evidence="11">
    <location>
        <begin position="180"/>
        <end position="202"/>
    </location>
</feature>
<protein>
    <recommendedName>
        <fullName evidence="3">Chemotaxis protein CheA</fullName>
        <ecNumber evidence="2">2.7.13.3</ecNumber>
    </recommendedName>
</protein>
<dbReference type="GO" id="GO:0000155">
    <property type="term" value="F:phosphorelay sensor kinase activity"/>
    <property type="evidence" value="ECO:0007669"/>
    <property type="project" value="UniProtKB-ARBA"/>
</dbReference>
<evidence type="ECO:0000259" key="12">
    <source>
        <dbReference type="PROSITE" id="PS50109"/>
    </source>
</evidence>
<feature type="transmembrane region" description="Helical" evidence="11">
    <location>
        <begin position="330"/>
        <end position="351"/>
    </location>
</feature>
<feature type="domain" description="HPt" evidence="13">
    <location>
        <begin position="557"/>
        <end position="663"/>
    </location>
</feature>
<dbReference type="InterPro" id="IPR003594">
    <property type="entry name" value="HATPase_dom"/>
</dbReference>
<dbReference type="Pfam" id="PF02518">
    <property type="entry name" value="HATPase_c"/>
    <property type="match status" value="1"/>
</dbReference>
<dbReference type="PRINTS" id="PR00344">
    <property type="entry name" value="BCTRLSENSOR"/>
</dbReference>
<sequence>MKRLWVLMMLYAWLGFSPLEAEPLVLERQAQDLGPSLQYWVDPSNQATIDQVASSSGLARFEPNQRPVLSLGYADGAVWVRLPVLNRGQGPIWRVLEQGFPVIDQVEFYQQVQGSWSKRLAGDLLPFNQREYQVPAQTFLVEFPPGETELFLRVTSRTPINLPLRLVPPEHFLEGLMPDLVLTSLFAGLVLVMFVYHIVLYFGVRDITYLTYCFFILSIGLYIIVYKGYAYQYLWPESPLLNNLGPPITVSLSIFWGIFFTKTYLHTKNYTPYWNRFLNFYLFPALAAPIASLLPGYWQEYVLSILALIIAPVPIILGIRISLKKYQPALFFLIALGGSMASVLVATLRGLGYLDFNYFTENAMILGNIWEIVILSFALSYRIRGLLQERMLAQAELLKSARREKALVEENNATLELKVTQRTAEIRELLDNTGQGFLSFNSDYKIGSQYSKTCEQFFGEPIGGLDALKLLFGEEAQEHQKVTDTIFMTRGKTYDLIDFLPKEITRGSYVLELTYKLVLHPPPEKDRLLLMLTDVTRERTLKAMLEADDATARMILAVARDRDGFLMALEEARDLLSLIKEELESPTEGGGQLMLRCFHTLKGEMACYGLIEVAALAHELEDKLVGKDKVSLEEAEDLTVEALGLENALLDGEKKLKEMVGLEELDEGGSRRLRVPTQRLDHLISLLKAGRRFGRPEWEQALEDLKNQPLLPYFKKLSIEAERLAERLNKKVSVQIESGGIDADQIRLAGLLASLVHLVRNALDHGIETPATRRSLGKPETGRLEIGAEKNEQRLLIWIADDGQGIDAELMARLAVVRGLLSPEEAAKLSPKQAQELIFRPGFSTSDKVTLTSGRGVGMDAVKNAARALGGEVTLTSHLGQGSRIEITLPHRPPSPLWQETSLTLHSASA</sequence>
<feature type="transmembrane region" description="Helical" evidence="11">
    <location>
        <begin position="209"/>
        <end position="226"/>
    </location>
</feature>
<evidence type="ECO:0000256" key="11">
    <source>
        <dbReference type="SAM" id="Phobius"/>
    </source>
</evidence>
<dbReference type="InterPro" id="IPR011623">
    <property type="entry name" value="7TMR_DISM_rcpt_extracell_dom1"/>
</dbReference>
<keyword evidence="6" id="KW-0418">Kinase</keyword>
<proteinExistence type="predicted"/>
<organism evidence="14 15">
    <name type="scientific">Candidatus Lambdaproteobacteria bacterium RIFOXYD2_FULL_50_16</name>
    <dbReference type="NCBI Taxonomy" id="1817772"/>
    <lineage>
        <taxon>Bacteria</taxon>
        <taxon>Pseudomonadati</taxon>
        <taxon>Pseudomonadota</taxon>
        <taxon>Candidatus Lambdaproteobacteria</taxon>
    </lineage>
</organism>
<feature type="transmembrane region" description="Helical" evidence="11">
    <location>
        <begin position="301"/>
        <end position="323"/>
    </location>
</feature>
<dbReference type="PROSITE" id="PS50109">
    <property type="entry name" value="HIS_KIN"/>
    <property type="match status" value="1"/>
</dbReference>
<feature type="domain" description="Histidine kinase" evidence="12">
    <location>
        <begin position="615"/>
        <end position="893"/>
    </location>
</feature>
<dbReference type="PANTHER" id="PTHR43395:SF10">
    <property type="entry name" value="CHEMOTAXIS PROTEIN CHEA"/>
    <property type="match status" value="1"/>
</dbReference>
<evidence type="ECO:0000256" key="4">
    <source>
        <dbReference type="ARBA" id="ARBA00022553"/>
    </source>
</evidence>
<dbReference type="CDD" id="cd00088">
    <property type="entry name" value="HPT"/>
    <property type="match status" value="1"/>
</dbReference>
<dbReference type="Gene3D" id="3.30.565.10">
    <property type="entry name" value="Histidine kinase-like ATPase, C-terminal domain"/>
    <property type="match status" value="1"/>
</dbReference>
<comment type="function">
    <text evidence="8">Involved in the transmission of sensory signals from the chemoreceptors to the flagellar motors. CheA is autophosphorylated; it can transfer its phosphate group to either CheB or CheY.</text>
</comment>
<dbReference type="InterPro" id="IPR005467">
    <property type="entry name" value="His_kinase_dom"/>
</dbReference>
<dbReference type="AlphaFoldDB" id="A0A1F6GG95"/>
<keyword evidence="7" id="KW-0902">Two-component regulatory system</keyword>
<comment type="catalytic activity">
    <reaction evidence="1">
        <text>ATP + protein L-histidine = ADP + protein N-phospho-L-histidine.</text>
        <dbReference type="EC" id="2.7.13.3"/>
    </reaction>
</comment>
<accession>A0A1F6GG95</accession>
<dbReference type="SUPFAM" id="SSF55874">
    <property type="entry name" value="ATPase domain of HSP90 chaperone/DNA topoisomerase II/histidine kinase"/>
    <property type="match status" value="1"/>
</dbReference>
<dbReference type="SUPFAM" id="SSF47226">
    <property type="entry name" value="Histidine-containing phosphotransfer domain, HPT domain"/>
    <property type="match status" value="1"/>
</dbReference>
<dbReference type="EC" id="2.7.13.3" evidence="2"/>
<dbReference type="InterPro" id="IPR004358">
    <property type="entry name" value="Sig_transdc_His_kin-like_C"/>
</dbReference>
<reference evidence="14 15" key="1">
    <citation type="journal article" date="2016" name="Nat. Commun.">
        <title>Thousands of microbial genomes shed light on interconnected biogeochemical processes in an aquifer system.</title>
        <authorList>
            <person name="Anantharaman K."/>
            <person name="Brown C.T."/>
            <person name="Hug L.A."/>
            <person name="Sharon I."/>
            <person name="Castelle C.J."/>
            <person name="Probst A.J."/>
            <person name="Thomas B.C."/>
            <person name="Singh A."/>
            <person name="Wilkins M.J."/>
            <person name="Karaoz U."/>
            <person name="Brodie E.L."/>
            <person name="Williams K.H."/>
            <person name="Hubbard S.S."/>
            <person name="Banfield J.F."/>
        </authorList>
    </citation>
    <scope>NUCLEOTIDE SEQUENCE [LARGE SCALE GENOMIC DNA]</scope>
</reference>
<dbReference type="SMART" id="SM00387">
    <property type="entry name" value="HATPase_c"/>
    <property type="match status" value="1"/>
</dbReference>
<evidence type="ECO:0000259" key="13">
    <source>
        <dbReference type="PROSITE" id="PS50894"/>
    </source>
</evidence>
<keyword evidence="11" id="KW-1133">Transmembrane helix</keyword>
<dbReference type="InterPro" id="IPR036641">
    <property type="entry name" value="HPT_dom_sf"/>
</dbReference>
<evidence type="ECO:0000256" key="3">
    <source>
        <dbReference type="ARBA" id="ARBA00021495"/>
    </source>
</evidence>
<dbReference type="Proteomes" id="UP000178449">
    <property type="component" value="Unassembled WGS sequence"/>
</dbReference>
<dbReference type="InterPro" id="IPR011622">
    <property type="entry name" value="7TMR_DISM_rcpt_extracell_dom2"/>
</dbReference>
<evidence type="ECO:0000256" key="10">
    <source>
        <dbReference type="SAM" id="MobiDB-lite"/>
    </source>
</evidence>
<dbReference type="PROSITE" id="PS50894">
    <property type="entry name" value="HPT"/>
    <property type="match status" value="1"/>
</dbReference>
<evidence type="ECO:0000256" key="5">
    <source>
        <dbReference type="ARBA" id="ARBA00022679"/>
    </source>
</evidence>
<dbReference type="FunFam" id="3.30.565.10:FF:000016">
    <property type="entry name" value="Chemotaxis protein CheA, putative"/>
    <property type="match status" value="1"/>
</dbReference>
<dbReference type="Pfam" id="PF07695">
    <property type="entry name" value="7TMR-DISM_7TM"/>
    <property type="match status" value="1"/>
</dbReference>
<keyword evidence="11" id="KW-0812">Transmembrane</keyword>
<feature type="region of interest" description="Disordered" evidence="10">
    <location>
        <begin position="891"/>
        <end position="910"/>
    </location>
</feature>
<dbReference type="Pfam" id="PF01627">
    <property type="entry name" value="Hpt"/>
    <property type="match status" value="1"/>
</dbReference>
<keyword evidence="4 9" id="KW-0597">Phosphoprotein</keyword>
<dbReference type="InterPro" id="IPR008207">
    <property type="entry name" value="Sig_transdc_His_kin_Hpt_dom"/>
</dbReference>
<dbReference type="Gene3D" id="1.20.120.160">
    <property type="entry name" value="HPT domain"/>
    <property type="match status" value="1"/>
</dbReference>
<dbReference type="InterPro" id="IPR036890">
    <property type="entry name" value="HATPase_C_sf"/>
</dbReference>
<comment type="caution">
    <text evidence="14">The sequence shown here is derived from an EMBL/GenBank/DDBJ whole genome shotgun (WGS) entry which is preliminary data.</text>
</comment>
<evidence type="ECO:0000256" key="7">
    <source>
        <dbReference type="ARBA" id="ARBA00023012"/>
    </source>
</evidence>
<dbReference type="Gene3D" id="2.60.40.2380">
    <property type="match status" value="1"/>
</dbReference>
<dbReference type="Pfam" id="PF07696">
    <property type="entry name" value="7TMR-DISMED2"/>
    <property type="match status" value="1"/>
</dbReference>
<keyword evidence="5" id="KW-0808">Transferase</keyword>
<name>A0A1F6GG95_9PROT</name>
<dbReference type="PANTHER" id="PTHR43395">
    <property type="entry name" value="SENSOR HISTIDINE KINASE CHEA"/>
    <property type="match status" value="1"/>
</dbReference>
<evidence type="ECO:0000313" key="14">
    <source>
        <dbReference type="EMBL" id="OGG97115.1"/>
    </source>
</evidence>
<gene>
    <name evidence="14" type="ORF">A2527_13270</name>
</gene>
<feature type="transmembrane region" description="Helical" evidence="11">
    <location>
        <begin position="246"/>
        <end position="265"/>
    </location>
</feature>
<feature type="modified residue" description="Phosphohistidine" evidence="9">
    <location>
        <position position="599"/>
    </location>
</feature>
<evidence type="ECO:0000256" key="1">
    <source>
        <dbReference type="ARBA" id="ARBA00000085"/>
    </source>
</evidence>
<dbReference type="InterPro" id="IPR051315">
    <property type="entry name" value="Bact_Chemotaxis_CheA"/>
</dbReference>
<evidence type="ECO:0000256" key="8">
    <source>
        <dbReference type="ARBA" id="ARBA00035100"/>
    </source>
</evidence>
<feature type="compositionally biased region" description="Polar residues" evidence="10">
    <location>
        <begin position="898"/>
        <end position="910"/>
    </location>
</feature>